<dbReference type="Proteomes" id="UP000420562">
    <property type="component" value="Unassembled WGS sequence"/>
</dbReference>
<sequence length="254" mass="27272">MKRIVLALAFVTAVMAGGTNTVHADEIKVGGGGAPIDNFIRPVRDSFEKKTGNKINIVFTSATISFKQLANNEIDMSAAGSTFDELLASAKKDGLDVKDPAAYHHTVIGQGNIYVVVNNNNPVAKLTGEQVKGIFTGKLSNWKEVGGNDAPIIVVLSNQNPATMGSFKKLALNKEEYAKDVIEAAKFEDIRNVIASNPEAVGFGPYSIIDATVKKVETPDYARPIIAVTKGKPSPKVQHLIDYIKGEGKQFTKN</sequence>
<organism evidence="4 5">
    <name type="scientific">Oryzomonas japonica</name>
    <dbReference type="NCBI Taxonomy" id="2603858"/>
    <lineage>
        <taxon>Bacteria</taxon>
        <taxon>Pseudomonadati</taxon>
        <taxon>Thermodesulfobacteriota</taxon>
        <taxon>Desulfuromonadia</taxon>
        <taxon>Geobacterales</taxon>
        <taxon>Geobacteraceae</taxon>
        <taxon>Oryzomonas</taxon>
    </lineage>
</organism>
<dbReference type="PANTHER" id="PTHR30570:SF1">
    <property type="entry name" value="PHOSPHATE-BINDING PROTEIN PSTS"/>
    <property type="match status" value="1"/>
</dbReference>
<dbReference type="InterPro" id="IPR024370">
    <property type="entry name" value="PBP_domain"/>
</dbReference>
<evidence type="ECO:0000259" key="3">
    <source>
        <dbReference type="Pfam" id="PF12849"/>
    </source>
</evidence>
<reference evidence="4 5" key="1">
    <citation type="submission" date="2019-09" db="EMBL/GenBank/DDBJ databases">
        <title>Geobacter sp. Red96, a novel strain isolated from paddy soil.</title>
        <authorList>
            <person name="Xu Z."/>
            <person name="Masuda Y."/>
            <person name="Itoh H."/>
            <person name="Senoo K."/>
        </authorList>
    </citation>
    <scope>NUCLEOTIDE SEQUENCE [LARGE SCALE GENOMIC DNA]</scope>
    <source>
        <strain evidence="4 5">Red96</strain>
    </source>
</reference>
<dbReference type="EMBL" id="VZQZ01000002">
    <property type="protein sequence ID" value="KAB0666795.1"/>
    <property type="molecule type" value="Genomic_DNA"/>
</dbReference>
<gene>
    <name evidence="4" type="ORF">F6V25_05105</name>
</gene>
<feature type="chain" id="PRO_5029498094" evidence="2">
    <location>
        <begin position="25"/>
        <end position="254"/>
    </location>
</feature>
<dbReference type="SUPFAM" id="SSF53850">
    <property type="entry name" value="Periplasmic binding protein-like II"/>
    <property type="match status" value="1"/>
</dbReference>
<dbReference type="AlphaFoldDB" id="A0A7J4ZU96"/>
<feature type="domain" description="PBP" evidence="3">
    <location>
        <begin position="28"/>
        <end position="201"/>
    </location>
</feature>
<evidence type="ECO:0000256" key="2">
    <source>
        <dbReference type="SAM" id="SignalP"/>
    </source>
</evidence>
<protein>
    <submittedName>
        <fullName evidence="4">Phosphate ABC transporter substrate-binding protein</fullName>
    </submittedName>
</protein>
<evidence type="ECO:0000313" key="5">
    <source>
        <dbReference type="Proteomes" id="UP000420562"/>
    </source>
</evidence>
<keyword evidence="1 2" id="KW-0732">Signal</keyword>
<accession>A0A7J4ZU96</accession>
<proteinExistence type="predicted"/>
<comment type="caution">
    <text evidence="4">The sequence shown here is derived from an EMBL/GenBank/DDBJ whole genome shotgun (WGS) entry which is preliminary data.</text>
</comment>
<dbReference type="RefSeq" id="WP_151127531.1">
    <property type="nucleotide sequence ID" value="NZ_VZQZ01000002.1"/>
</dbReference>
<dbReference type="PANTHER" id="PTHR30570">
    <property type="entry name" value="PERIPLASMIC PHOSPHATE BINDING COMPONENT OF PHOSPHATE ABC TRANSPORTER"/>
    <property type="match status" value="1"/>
</dbReference>
<keyword evidence="5" id="KW-1185">Reference proteome</keyword>
<evidence type="ECO:0000256" key="1">
    <source>
        <dbReference type="ARBA" id="ARBA00022729"/>
    </source>
</evidence>
<dbReference type="InterPro" id="IPR050811">
    <property type="entry name" value="Phosphate_ABC_transporter"/>
</dbReference>
<name>A0A7J4ZU96_9BACT</name>
<dbReference type="Pfam" id="PF12849">
    <property type="entry name" value="PBP_like_2"/>
    <property type="match status" value="1"/>
</dbReference>
<dbReference type="Gene3D" id="3.40.190.10">
    <property type="entry name" value="Periplasmic binding protein-like II"/>
    <property type="match status" value="2"/>
</dbReference>
<feature type="signal peptide" evidence="2">
    <location>
        <begin position="1"/>
        <end position="24"/>
    </location>
</feature>
<evidence type="ECO:0000313" key="4">
    <source>
        <dbReference type="EMBL" id="KAB0666795.1"/>
    </source>
</evidence>